<dbReference type="Gene3D" id="1.20.1440.20">
    <property type="entry name" value="LemA-like domain"/>
    <property type="match status" value="1"/>
</dbReference>
<dbReference type="OrthoDB" id="9804152at2"/>
<evidence type="ECO:0000313" key="8">
    <source>
        <dbReference type="EMBL" id="PSM53032.1"/>
    </source>
</evidence>
<keyword evidence="9" id="KW-1185">Reference proteome</keyword>
<dbReference type="SUPFAM" id="SSF140478">
    <property type="entry name" value="LemA-like"/>
    <property type="match status" value="1"/>
</dbReference>
<keyword evidence="5 7" id="KW-0472">Membrane</keyword>
<dbReference type="RefSeq" id="WP_106869411.1">
    <property type="nucleotide sequence ID" value="NZ_CP053841.1"/>
</dbReference>
<name>A0A2P8R3G1_9BACT</name>
<keyword evidence="4 7" id="KW-1133">Transmembrane helix</keyword>
<evidence type="ECO:0000256" key="4">
    <source>
        <dbReference type="ARBA" id="ARBA00022989"/>
    </source>
</evidence>
<sequence length="188" mass="21275">MNTVALVFLGLLAFVILSIISIYNSLIAKRNQVKNIRAGVDTQLKKRYDLIPNLVAAVKEYLTHEKETLTKVTELRNRAIATTSDVESFELNSQLSKLLGNIQVSIEAYPELKANENIMHLQTTLNELEEQISAARRAYNSSVMIYNNAIEMFPSSIIANIFNFQKDKFFETKGDEKETPNVGNLFNN</sequence>
<protein>
    <submittedName>
        <fullName evidence="8">LemA family protein</fullName>
    </submittedName>
</protein>
<dbReference type="EMBL" id="PDHH01000001">
    <property type="protein sequence ID" value="PSM53032.1"/>
    <property type="molecule type" value="Genomic_DNA"/>
</dbReference>
<dbReference type="PANTHER" id="PTHR34478:SF1">
    <property type="entry name" value="PROTEIN LEMA"/>
    <property type="match status" value="1"/>
</dbReference>
<keyword evidence="6" id="KW-0175">Coiled coil</keyword>
<proteinExistence type="inferred from homology"/>
<accession>A0A2P8R3G1</accession>
<evidence type="ECO:0000313" key="9">
    <source>
        <dbReference type="Proteomes" id="UP000240535"/>
    </source>
</evidence>
<gene>
    <name evidence="8" type="ORF">CQ405_00310</name>
</gene>
<feature type="transmembrane region" description="Helical" evidence="7">
    <location>
        <begin position="6"/>
        <end position="27"/>
    </location>
</feature>
<dbReference type="PANTHER" id="PTHR34478">
    <property type="entry name" value="PROTEIN LEMA"/>
    <property type="match status" value="1"/>
</dbReference>
<reference evidence="9" key="1">
    <citation type="submission" date="2017-10" db="EMBL/GenBank/DDBJ databases">
        <title>Campylobacter species from seals.</title>
        <authorList>
            <person name="Gilbert M.J."/>
            <person name="Zomer A.L."/>
            <person name="Timmerman A.J."/>
            <person name="Duim B."/>
            <person name="Wagenaar J.A."/>
        </authorList>
    </citation>
    <scope>NUCLEOTIDE SEQUENCE [LARGE SCALE GENOMIC DNA]</scope>
    <source>
        <strain evidence="9">17S00004-5</strain>
    </source>
</reference>
<evidence type="ECO:0000256" key="7">
    <source>
        <dbReference type="SAM" id="Phobius"/>
    </source>
</evidence>
<organism evidence="8 9">
    <name type="scientific">Campylobacter blaseri</name>
    <dbReference type="NCBI Taxonomy" id="2042961"/>
    <lineage>
        <taxon>Bacteria</taxon>
        <taxon>Pseudomonadati</taxon>
        <taxon>Campylobacterota</taxon>
        <taxon>Epsilonproteobacteria</taxon>
        <taxon>Campylobacterales</taxon>
        <taxon>Campylobacteraceae</taxon>
        <taxon>Campylobacter</taxon>
    </lineage>
</organism>
<comment type="subcellular location">
    <subcellularLocation>
        <location evidence="1">Membrane</location>
        <topology evidence="1">Single-pass membrane protein</topology>
    </subcellularLocation>
</comment>
<dbReference type="GO" id="GO:0016020">
    <property type="term" value="C:membrane"/>
    <property type="evidence" value="ECO:0007669"/>
    <property type="project" value="UniProtKB-SubCell"/>
</dbReference>
<comment type="similarity">
    <text evidence="2">Belongs to the LemA family.</text>
</comment>
<evidence type="ECO:0000256" key="1">
    <source>
        <dbReference type="ARBA" id="ARBA00004167"/>
    </source>
</evidence>
<evidence type="ECO:0000256" key="2">
    <source>
        <dbReference type="ARBA" id="ARBA00008854"/>
    </source>
</evidence>
<evidence type="ECO:0000256" key="3">
    <source>
        <dbReference type="ARBA" id="ARBA00022692"/>
    </source>
</evidence>
<evidence type="ECO:0000256" key="5">
    <source>
        <dbReference type="ARBA" id="ARBA00023136"/>
    </source>
</evidence>
<dbReference type="Pfam" id="PF04011">
    <property type="entry name" value="LemA"/>
    <property type="match status" value="1"/>
</dbReference>
<dbReference type="InterPro" id="IPR007156">
    <property type="entry name" value="MamQ_LemA"/>
</dbReference>
<keyword evidence="3 7" id="KW-0812">Transmembrane</keyword>
<evidence type="ECO:0000256" key="6">
    <source>
        <dbReference type="SAM" id="Coils"/>
    </source>
</evidence>
<dbReference type="Proteomes" id="UP000240535">
    <property type="component" value="Unassembled WGS sequence"/>
</dbReference>
<dbReference type="AlphaFoldDB" id="A0A2P8R3G1"/>
<dbReference type="InterPro" id="IPR023353">
    <property type="entry name" value="LemA-like_dom_sf"/>
</dbReference>
<feature type="coiled-coil region" evidence="6">
    <location>
        <begin position="111"/>
        <end position="138"/>
    </location>
</feature>
<comment type="caution">
    <text evidence="8">The sequence shown here is derived from an EMBL/GenBank/DDBJ whole genome shotgun (WGS) entry which is preliminary data.</text>
</comment>